<dbReference type="InterPro" id="IPR019775">
    <property type="entry name" value="WD40_repeat_CS"/>
</dbReference>
<feature type="repeat" description="WD" evidence="3">
    <location>
        <begin position="275"/>
        <end position="316"/>
    </location>
</feature>
<dbReference type="PRINTS" id="PR00320">
    <property type="entry name" value="GPROTEINBRPT"/>
</dbReference>
<dbReference type="PROSITE" id="PS50294">
    <property type="entry name" value="WD_REPEATS_REGION"/>
    <property type="match status" value="2"/>
</dbReference>
<dbReference type="Proteomes" id="UP000095751">
    <property type="component" value="Unassembled WGS sequence"/>
</dbReference>
<dbReference type="Gene3D" id="2.130.10.10">
    <property type="entry name" value="YVTN repeat-like/Quinoprotein amine dehydrogenase"/>
    <property type="match status" value="3"/>
</dbReference>
<dbReference type="InterPro" id="IPR001680">
    <property type="entry name" value="WD40_rpt"/>
</dbReference>
<feature type="compositionally biased region" description="Low complexity" evidence="5">
    <location>
        <begin position="237"/>
        <end position="255"/>
    </location>
</feature>
<dbReference type="SMART" id="SM00320">
    <property type="entry name" value="WD40"/>
    <property type="match status" value="7"/>
</dbReference>
<evidence type="ECO:0000256" key="5">
    <source>
        <dbReference type="SAM" id="MobiDB-lite"/>
    </source>
</evidence>
<dbReference type="AlphaFoldDB" id="A0A1E7FRG5"/>
<dbReference type="EMBL" id="KV784354">
    <property type="protein sequence ID" value="OEU20738.1"/>
    <property type="molecule type" value="Genomic_DNA"/>
</dbReference>
<dbReference type="PANTHER" id="PTHR19848:SF8">
    <property type="entry name" value="F-BOX AND WD REPEAT DOMAIN CONTAINING 7"/>
    <property type="match status" value="1"/>
</dbReference>
<protein>
    <submittedName>
        <fullName evidence="6">WD40 repeat-like protein</fullName>
    </submittedName>
</protein>
<keyword evidence="7" id="KW-1185">Reference proteome</keyword>
<feature type="region of interest" description="Disordered" evidence="5">
    <location>
        <begin position="232"/>
        <end position="262"/>
    </location>
</feature>
<dbReference type="InterPro" id="IPR036322">
    <property type="entry name" value="WD40_repeat_dom_sf"/>
</dbReference>
<dbReference type="CDD" id="cd00200">
    <property type="entry name" value="WD40"/>
    <property type="match status" value="1"/>
</dbReference>
<dbReference type="InParanoid" id="A0A1E7FRG5"/>
<evidence type="ECO:0000256" key="1">
    <source>
        <dbReference type="ARBA" id="ARBA00022574"/>
    </source>
</evidence>
<dbReference type="KEGG" id="fcy:FRACYDRAFT_180766"/>
<keyword evidence="2" id="KW-0677">Repeat</keyword>
<evidence type="ECO:0000313" key="6">
    <source>
        <dbReference type="EMBL" id="OEU20738.1"/>
    </source>
</evidence>
<evidence type="ECO:0000313" key="7">
    <source>
        <dbReference type="Proteomes" id="UP000095751"/>
    </source>
</evidence>
<name>A0A1E7FRG5_9STRA</name>
<dbReference type="PROSITE" id="PS50082">
    <property type="entry name" value="WD_REPEATS_2"/>
    <property type="match status" value="4"/>
</dbReference>
<dbReference type="PROSITE" id="PS00678">
    <property type="entry name" value="WD_REPEATS_1"/>
    <property type="match status" value="4"/>
</dbReference>
<gene>
    <name evidence="6" type="ORF">FRACYDRAFT_180766</name>
</gene>
<dbReference type="InterPro" id="IPR015943">
    <property type="entry name" value="WD40/YVTN_repeat-like_dom_sf"/>
</dbReference>
<dbReference type="OrthoDB" id="538223at2759"/>
<evidence type="ECO:0000256" key="4">
    <source>
        <dbReference type="SAM" id="Coils"/>
    </source>
</evidence>
<reference evidence="6 7" key="1">
    <citation type="submission" date="2016-09" db="EMBL/GenBank/DDBJ databases">
        <title>Extensive genetic diversity and differential bi-allelic expression allows diatom success in the polar Southern Ocean.</title>
        <authorList>
            <consortium name="DOE Joint Genome Institute"/>
            <person name="Mock T."/>
            <person name="Otillar R.P."/>
            <person name="Strauss J."/>
            <person name="Dupont C."/>
            <person name="Frickenhaus S."/>
            <person name="Maumus F."/>
            <person name="Mcmullan M."/>
            <person name="Sanges R."/>
            <person name="Schmutz J."/>
            <person name="Toseland A."/>
            <person name="Valas R."/>
            <person name="Veluchamy A."/>
            <person name="Ward B.J."/>
            <person name="Allen A."/>
            <person name="Barry K."/>
            <person name="Falciatore A."/>
            <person name="Ferrante M."/>
            <person name="Fortunato A.E."/>
            <person name="Gloeckner G."/>
            <person name="Gruber A."/>
            <person name="Hipkin R."/>
            <person name="Janech M."/>
            <person name="Kroth P."/>
            <person name="Leese F."/>
            <person name="Lindquist E."/>
            <person name="Lyon B.R."/>
            <person name="Martin J."/>
            <person name="Mayer C."/>
            <person name="Parker M."/>
            <person name="Quesneville H."/>
            <person name="Raymond J."/>
            <person name="Uhlig C."/>
            <person name="Valentin K.U."/>
            <person name="Worden A.Z."/>
            <person name="Armbrust E.V."/>
            <person name="Bowler C."/>
            <person name="Green B."/>
            <person name="Moulton V."/>
            <person name="Van Oosterhout C."/>
            <person name="Grigoriev I."/>
        </authorList>
    </citation>
    <scope>NUCLEOTIDE SEQUENCE [LARGE SCALE GENOMIC DNA]</scope>
    <source>
        <strain evidence="6 7">CCMP1102</strain>
    </source>
</reference>
<evidence type="ECO:0000256" key="2">
    <source>
        <dbReference type="ARBA" id="ARBA00022737"/>
    </source>
</evidence>
<dbReference type="SUPFAM" id="SSF50978">
    <property type="entry name" value="WD40 repeat-like"/>
    <property type="match status" value="1"/>
</dbReference>
<keyword evidence="4" id="KW-0175">Coiled coil</keyword>
<accession>A0A1E7FRG5</accession>
<feature type="repeat" description="WD" evidence="3">
    <location>
        <begin position="401"/>
        <end position="442"/>
    </location>
</feature>
<dbReference type="InterPro" id="IPR020472">
    <property type="entry name" value="WD40_PAC1"/>
</dbReference>
<organism evidence="6 7">
    <name type="scientific">Fragilariopsis cylindrus CCMP1102</name>
    <dbReference type="NCBI Taxonomy" id="635003"/>
    <lineage>
        <taxon>Eukaryota</taxon>
        <taxon>Sar</taxon>
        <taxon>Stramenopiles</taxon>
        <taxon>Ochrophyta</taxon>
        <taxon>Bacillariophyta</taxon>
        <taxon>Bacillariophyceae</taxon>
        <taxon>Bacillariophycidae</taxon>
        <taxon>Bacillariales</taxon>
        <taxon>Bacillariaceae</taxon>
        <taxon>Fragilariopsis</taxon>
    </lineage>
</organism>
<dbReference type="Pfam" id="PF00400">
    <property type="entry name" value="WD40"/>
    <property type="match status" value="5"/>
</dbReference>
<keyword evidence="1 3" id="KW-0853">WD repeat</keyword>
<proteinExistence type="predicted"/>
<dbReference type="PANTHER" id="PTHR19848">
    <property type="entry name" value="WD40 REPEAT PROTEIN"/>
    <property type="match status" value="1"/>
</dbReference>
<feature type="coiled-coil region" evidence="4">
    <location>
        <begin position="26"/>
        <end position="228"/>
    </location>
</feature>
<feature type="repeat" description="WD" evidence="3">
    <location>
        <begin position="358"/>
        <end position="399"/>
    </location>
</feature>
<feature type="repeat" description="WD" evidence="3">
    <location>
        <begin position="334"/>
        <end position="357"/>
    </location>
</feature>
<evidence type="ECO:0000256" key="3">
    <source>
        <dbReference type="PROSITE-ProRule" id="PRU00221"/>
    </source>
</evidence>
<sequence length="571" mass="64146">MTDLIRLILDRNARETIPFVAIHDSNTILSKEVDAWHSKCEDLEREIVVHQEALEEIQQRVKVVLHYAESAALKNERKLMEKLEHIQSQVKDQDERHLKDTERESIENATKSRDEFRDLYKSQERNLSMLHRENEQQERALEHLTNKVSDGEQRTKLAEQQYTGLKDTIRILQEENYILKKENRQFEARFIDEKDRLSSEVNSLNETVEQLKRETDMLRSLRKQEEKRKSWFGLAGSTKEATNKSNNSTSSTSSTSRRKFGSLSIVVPSEPKQIIQAHRKEAVCVRYDDAGTDLATGGSDGTVKIWNTSNSSVIATLKGGSSNSIISCDVTNHFVAGGGSDKTVRVWNIKSQRMVHQLVGHANKITSVRFLGTAKGIITASADRQMIVWDISKQTYRQTTNISLNSTANSIDVADDSYTVVSGHVDGGLRLWDIRTAQKSAEIENVHESAITSVQLNPLDSSKIMTNGMDSRIKIVDIRTCKAIHEFSHGDFQTSYNWSSSVFSPDGAYVASGSSSNGFIFVWNAKNGKLIRKLECGHNDTGVCGLAWGRGGNNGQQVATVDKSGRLVLWS</sequence>